<evidence type="ECO:0000313" key="4">
    <source>
        <dbReference type="Proteomes" id="UP000186817"/>
    </source>
</evidence>
<feature type="region of interest" description="Disordered" evidence="1">
    <location>
        <begin position="67"/>
        <end position="86"/>
    </location>
</feature>
<evidence type="ECO:0000313" key="3">
    <source>
        <dbReference type="EMBL" id="OLP96167.1"/>
    </source>
</evidence>
<sequence length="86" mass="9606">MDTPSAKSDVRGLQASFISCQIFLLLLLLYQHPLSYIASFAKLPTWQQPKPQTLQVKHSYSGCAVMGRRPAHSMSPARDQYGRRGA</sequence>
<keyword evidence="2" id="KW-0472">Membrane</keyword>
<feature type="transmembrane region" description="Helical" evidence="2">
    <location>
        <begin position="12"/>
        <end position="30"/>
    </location>
</feature>
<accession>A0A1Q9DLV7</accession>
<evidence type="ECO:0000256" key="2">
    <source>
        <dbReference type="SAM" id="Phobius"/>
    </source>
</evidence>
<proteinExistence type="predicted"/>
<keyword evidence="2" id="KW-1133">Transmembrane helix</keyword>
<protein>
    <submittedName>
        <fullName evidence="3">Uncharacterized protein</fullName>
    </submittedName>
</protein>
<reference evidence="3 4" key="1">
    <citation type="submission" date="2016-02" db="EMBL/GenBank/DDBJ databases">
        <title>Genome analysis of coral dinoflagellate symbionts highlights evolutionary adaptations to a symbiotic lifestyle.</title>
        <authorList>
            <person name="Aranda M."/>
            <person name="Li Y."/>
            <person name="Liew Y.J."/>
            <person name="Baumgarten S."/>
            <person name="Simakov O."/>
            <person name="Wilson M."/>
            <person name="Piel J."/>
            <person name="Ashoor H."/>
            <person name="Bougouffa S."/>
            <person name="Bajic V.B."/>
            <person name="Ryu T."/>
            <person name="Ravasi T."/>
            <person name="Bayer T."/>
            <person name="Micklem G."/>
            <person name="Kim H."/>
            <person name="Bhak J."/>
            <person name="Lajeunesse T.C."/>
            <person name="Voolstra C.R."/>
        </authorList>
    </citation>
    <scope>NUCLEOTIDE SEQUENCE [LARGE SCALE GENOMIC DNA]</scope>
    <source>
        <strain evidence="3 4">CCMP2467</strain>
    </source>
</reference>
<evidence type="ECO:0000256" key="1">
    <source>
        <dbReference type="SAM" id="MobiDB-lite"/>
    </source>
</evidence>
<gene>
    <name evidence="3" type="ORF">AK812_SmicGene21610</name>
</gene>
<keyword evidence="4" id="KW-1185">Reference proteome</keyword>
<comment type="caution">
    <text evidence="3">The sequence shown here is derived from an EMBL/GenBank/DDBJ whole genome shotgun (WGS) entry which is preliminary data.</text>
</comment>
<keyword evidence="2" id="KW-0812">Transmembrane</keyword>
<dbReference type="AlphaFoldDB" id="A0A1Q9DLV7"/>
<name>A0A1Q9DLV7_SYMMI</name>
<dbReference type="Proteomes" id="UP000186817">
    <property type="component" value="Unassembled WGS sequence"/>
</dbReference>
<organism evidence="3 4">
    <name type="scientific">Symbiodinium microadriaticum</name>
    <name type="common">Dinoflagellate</name>
    <name type="synonym">Zooxanthella microadriatica</name>
    <dbReference type="NCBI Taxonomy" id="2951"/>
    <lineage>
        <taxon>Eukaryota</taxon>
        <taxon>Sar</taxon>
        <taxon>Alveolata</taxon>
        <taxon>Dinophyceae</taxon>
        <taxon>Suessiales</taxon>
        <taxon>Symbiodiniaceae</taxon>
        <taxon>Symbiodinium</taxon>
    </lineage>
</organism>
<dbReference type="EMBL" id="LSRX01000477">
    <property type="protein sequence ID" value="OLP96167.1"/>
    <property type="molecule type" value="Genomic_DNA"/>
</dbReference>